<dbReference type="CDD" id="cd02440">
    <property type="entry name" value="AdoMet_MTases"/>
    <property type="match status" value="1"/>
</dbReference>
<protein>
    <submittedName>
        <fullName evidence="2">S-adenosyl-L-methionine-dependent methyltransferase</fullName>
    </submittedName>
</protein>
<dbReference type="AlphaFoldDB" id="A0A6J3LV50"/>
<dbReference type="Pfam" id="PF13489">
    <property type="entry name" value="Methyltransf_23"/>
    <property type="match status" value="1"/>
</dbReference>
<dbReference type="Gene3D" id="3.40.50.150">
    <property type="entry name" value="Vaccinia Virus protein VP39"/>
    <property type="match status" value="1"/>
</dbReference>
<sequence length="334" mass="38246">MRDNASGDVPIDDDYVSTGYGTGDNSSFFSGRTMATTTRNYRHENGRTYHAYRDGEYWQPNDEKSNNHEALLHHICLMSLDDNLYLAPITDPGRILDLGTGTGMWATDMGDRFSGDDPERPYAEITGTDLSPIQPGSQPSNCTFEVDDCASEWVYPPDTFGFIHIRGLYGSIADWPALYAEAFRACKPGGWIEQIEWDMALREPSGQLTEHPVFKQWTDDIVHMGEMIGKTMKTATLMADWIKDAGFVDVVEKKFKWPLGPWSSDPKLKEIGRWNLLNWEEGLEGWTLAHYTRVLGWDAERVHDWVQLIRKSMRDRKTHVYHEIRVVYARKPLS</sequence>
<keyword evidence="1" id="KW-1185">Reference proteome</keyword>
<reference evidence="2" key="3">
    <citation type="submission" date="2025-08" db="UniProtKB">
        <authorList>
            <consortium name="RefSeq"/>
        </authorList>
    </citation>
    <scope>IDENTIFICATION</scope>
    <source>
        <strain evidence="2">CBS 342.82</strain>
    </source>
</reference>
<name>A0A6J3LV50_9PEZI</name>
<evidence type="ECO:0000313" key="2">
    <source>
        <dbReference type="RefSeq" id="XP_033455543.1"/>
    </source>
</evidence>
<dbReference type="GeneID" id="54366827"/>
<accession>A0A6J3LV50</accession>
<proteinExistence type="predicted"/>
<reference evidence="2" key="2">
    <citation type="submission" date="2020-04" db="EMBL/GenBank/DDBJ databases">
        <authorList>
            <consortium name="NCBI Genome Project"/>
        </authorList>
    </citation>
    <scope>NUCLEOTIDE SEQUENCE</scope>
    <source>
        <strain evidence="2">CBS 342.82</strain>
    </source>
</reference>
<organism evidence="2">
    <name type="scientific">Dissoconium aciculare CBS 342.82</name>
    <dbReference type="NCBI Taxonomy" id="1314786"/>
    <lineage>
        <taxon>Eukaryota</taxon>
        <taxon>Fungi</taxon>
        <taxon>Dikarya</taxon>
        <taxon>Ascomycota</taxon>
        <taxon>Pezizomycotina</taxon>
        <taxon>Dothideomycetes</taxon>
        <taxon>Dothideomycetidae</taxon>
        <taxon>Mycosphaerellales</taxon>
        <taxon>Dissoconiaceae</taxon>
        <taxon>Dissoconium</taxon>
    </lineage>
</organism>
<evidence type="ECO:0000313" key="1">
    <source>
        <dbReference type="Proteomes" id="UP000504637"/>
    </source>
</evidence>
<dbReference type="GO" id="GO:0032259">
    <property type="term" value="P:methylation"/>
    <property type="evidence" value="ECO:0007669"/>
    <property type="project" value="UniProtKB-KW"/>
</dbReference>
<dbReference type="RefSeq" id="XP_033455543.1">
    <property type="nucleotide sequence ID" value="XM_033609026.1"/>
</dbReference>
<dbReference type="PANTHER" id="PTHR43591:SF105">
    <property type="entry name" value="METHYLTRANSFERASE DOMAIN-CONTAINING PROTEIN-RELATED"/>
    <property type="match status" value="1"/>
</dbReference>
<reference evidence="2" key="1">
    <citation type="submission" date="2020-01" db="EMBL/GenBank/DDBJ databases">
        <authorList>
            <consortium name="DOE Joint Genome Institute"/>
            <person name="Haridas S."/>
            <person name="Albert R."/>
            <person name="Binder M."/>
            <person name="Bloem J."/>
            <person name="Labutti K."/>
            <person name="Salamov A."/>
            <person name="Andreopoulos B."/>
            <person name="Baker S.E."/>
            <person name="Barry K."/>
            <person name="Bills G."/>
            <person name="Bluhm B.H."/>
            <person name="Cannon C."/>
            <person name="Castanera R."/>
            <person name="Culley D.E."/>
            <person name="Daum C."/>
            <person name="Ezra D."/>
            <person name="Gonzalez J.B."/>
            <person name="Henrissat B."/>
            <person name="Kuo A."/>
            <person name="Liang C."/>
            <person name="Lipzen A."/>
            <person name="Lutzoni F."/>
            <person name="Magnuson J."/>
            <person name="Mondo S."/>
            <person name="Nolan M."/>
            <person name="Ohm R."/>
            <person name="Pangilinan J."/>
            <person name="Park H.-J."/>
            <person name="Ramirez L."/>
            <person name="Alfaro M."/>
            <person name="Sun H."/>
            <person name="Tritt A."/>
            <person name="Yoshinaga Y."/>
            <person name="Zwiers L.-H."/>
            <person name="Turgeon B.G."/>
            <person name="Goodwin S.B."/>
            <person name="Spatafora J.W."/>
            <person name="Crous P.W."/>
            <person name="Grigoriev I.V."/>
        </authorList>
    </citation>
    <scope>NUCLEOTIDE SEQUENCE</scope>
    <source>
        <strain evidence="2">CBS 342.82</strain>
    </source>
</reference>
<dbReference type="InterPro" id="IPR029063">
    <property type="entry name" value="SAM-dependent_MTases_sf"/>
</dbReference>
<dbReference type="PANTHER" id="PTHR43591">
    <property type="entry name" value="METHYLTRANSFERASE"/>
    <property type="match status" value="1"/>
</dbReference>
<dbReference type="SUPFAM" id="SSF53335">
    <property type="entry name" value="S-adenosyl-L-methionine-dependent methyltransferases"/>
    <property type="match status" value="1"/>
</dbReference>
<dbReference type="OrthoDB" id="2013972at2759"/>
<gene>
    <name evidence="2" type="ORF">K489DRAFT_90311</name>
</gene>
<keyword evidence="2" id="KW-0808">Transferase</keyword>
<dbReference type="Proteomes" id="UP000504637">
    <property type="component" value="Unplaced"/>
</dbReference>
<dbReference type="GO" id="GO:0008168">
    <property type="term" value="F:methyltransferase activity"/>
    <property type="evidence" value="ECO:0007669"/>
    <property type="project" value="UniProtKB-KW"/>
</dbReference>
<keyword evidence="2" id="KW-0489">Methyltransferase</keyword>